<feature type="signal peptide" evidence="1">
    <location>
        <begin position="1"/>
        <end position="27"/>
    </location>
</feature>
<evidence type="ECO:0000256" key="1">
    <source>
        <dbReference type="SAM" id="SignalP"/>
    </source>
</evidence>
<gene>
    <name evidence="3" type="ORF">A3K89_05675</name>
</gene>
<accession>A0A177YHU7</accession>
<dbReference type="InterPro" id="IPR012347">
    <property type="entry name" value="Ferritin-like"/>
</dbReference>
<name>A0A177YHU7_9NOCA</name>
<dbReference type="Pfam" id="PF03713">
    <property type="entry name" value="DUF305"/>
    <property type="match status" value="1"/>
</dbReference>
<dbReference type="RefSeq" id="WP_068426265.1">
    <property type="nucleotide sequence ID" value="NZ_LVHI01000012.1"/>
</dbReference>
<reference evidence="3 4" key="1">
    <citation type="submission" date="2016-03" db="EMBL/GenBank/DDBJ databases">
        <title>Genome sequence of Rhodococcus kyotonensis KB10.</title>
        <authorList>
            <person name="Jeong H."/>
            <person name="Hong C.E."/>
            <person name="Jo S.H."/>
            <person name="Park J.M."/>
        </authorList>
    </citation>
    <scope>NUCLEOTIDE SEQUENCE [LARGE SCALE GENOMIC DNA]</scope>
    <source>
        <strain evidence="3 4">KB10</strain>
    </source>
</reference>
<feature type="chain" id="PRO_5008079874" evidence="1">
    <location>
        <begin position="28"/>
        <end position="201"/>
    </location>
</feature>
<dbReference type="InterPro" id="IPR005183">
    <property type="entry name" value="DUF305_CopM-like"/>
</dbReference>
<dbReference type="Gene3D" id="1.20.1260.10">
    <property type="match status" value="1"/>
</dbReference>
<proteinExistence type="predicted"/>
<sequence length="201" mass="21281">MNTKIALGAAVAAAALFVTGCSNSTTADHSAHPSTSVQAAPSHDATAVYNDADVHFATMMYPHHAQAIDMAELVPDRSTNAEVITLASEIEDAQKPEMDQLAALLAQWGQPAPSMDMSGMDGMEHGQGGMMVPDDTGSLTSLSGQEFDRRWLTMMIEHHIGAVSMAEAEIVDGSNPDAIAMAQSIVDTQKAEIERMQQLLG</sequence>
<keyword evidence="1" id="KW-0732">Signal</keyword>
<dbReference type="PANTHER" id="PTHR36933:SF1">
    <property type="entry name" value="SLL0788 PROTEIN"/>
    <property type="match status" value="1"/>
</dbReference>
<feature type="domain" description="DUF305" evidence="2">
    <location>
        <begin position="53"/>
        <end position="200"/>
    </location>
</feature>
<organism evidence="3 4">
    <name type="scientific">Rhodococcoides kyotonense</name>
    <dbReference type="NCBI Taxonomy" id="398843"/>
    <lineage>
        <taxon>Bacteria</taxon>
        <taxon>Bacillati</taxon>
        <taxon>Actinomycetota</taxon>
        <taxon>Actinomycetes</taxon>
        <taxon>Mycobacteriales</taxon>
        <taxon>Nocardiaceae</taxon>
        <taxon>Rhodococcoides</taxon>
    </lineage>
</organism>
<dbReference type="PANTHER" id="PTHR36933">
    <property type="entry name" value="SLL0788 PROTEIN"/>
    <property type="match status" value="1"/>
</dbReference>
<dbReference type="AlphaFoldDB" id="A0A177YHU7"/>
<dbReference type="EMBL" id="LVHI01000012">
    <property type="protein sequence ID" value="OAK55001.1"/>
    <property type="molecule type" value="Genomic_DNA"/>
</dbReference>
<evidence type="ECO:0000259" key="2">
    <source>
        <dbReference type="Pfam" id="PF03713"/>
    </source>
</evidence>
<evidence type="ECO:0000313" key="3">
    <source>
        <dbReference type="EMBL" id="OAK55001.1"/>
    </source>
</evidence>
<protein>
    <submittedName>
        <fullName evidence="3">DUF305 domain-containing protein</fullName>
    </submittedName>
</protein>
<dbReference type="PROSITE" id="PS51257">
    <property type="entry name" value="PROKAR_LIPOPROTEIN"/>
    <property type="match status" value="1"/>
</dbReference>
<evidence type="ECO:0000313" key="4">
    <source>
        <dbReference type="Proteomes" id="UP000077519"/>
    </source>
</evidence>
<keyword evidence="4" id="KW-1185">Reference proteome</keyword>
<comment type="caution">
    <text evidence="3">The sequence shown here is derived from an EMBL/GenBank/DDBJ whole genome shotgun (WGS) entry which is preliminary data.</text>
</comment>
<dbReference type="Proteomes" id="UP000077519">
    <property type="component" value="Unassembled WGS sequence"/>
</dbReference>